<feature type="transmembrane region" description="Helical" evidence="6">
    <location>
        <begin position="298"/>
        <end position="324"/>
    </location>
</feature>
<dbReference type="InterPro" id="IPR000731">
    <property type="entry name" value="SSD"/>
</dbReference>
<keyword evidence="5 6" id="KW-0472">Membrane</keyword>
<feature type="transmembrane region" description="Helical" evidence="6">
    <location>
        <begin position="169"/>
        <end position="187"/>
    </location>
</feature>
<evidence type="ECO:0000259" key="7">
    <source>
        <dbReference type="PROSITE" id="PS50156"/>
    </source>
</evidence>
<dbReference type="SUPFAM" id="SSF82866">
    <property type="entry name" value="Multidrug efflux transporter AcrB transmembrane domain"/>
    <property type="match status" value="2"/>
</dbReference>
<dbReference type="RefSeq" id="WP_095373261.1">
    <property type="nucleotide sequence ID" value="NZ_CP022983.1"/>
</dbReference>
<name>A0A248TNC3_9BACI</name>
<reference evidence="8 9" key="1">
    <citation type="submission" date="2017-08" db="EMBL/GenBank/DDBJ databases">
        <title>Complete Genome Sequence of Bacillus kochii Oregon-R-modENCODE STRAIN BDGP4, isolated from Drosophila melanogaster gut.</title>
        <authorList>
            <person name="Wan K.H."/>
            <person name="Yu C."/>
            <person name="Park S."/>
            <person name="Hammonds A.S."/>
            <person name="Booth B.W."/>
            <person name="Celniker S.E."/>
        </authorList>
    </citation>
    <scope>NUCLEOTIDE SEQUENCE [LARGE SCALE GENOMIC DNA]</scope>
    <source>
        <strain evidence="8 9">BDGP4</strain>
    </source>
</reference>
<evidence type="ECO:0000256" key="3">
    <source>
        <dbReference type="ARBA" id="ARBA00022692"/>
    </source>
</evidence>
<feature type="transmembrane region" description="Helical" evidence="6">
    <location>
        <begin position="564"/>
        <end position="589"/>
    </location>
</feature>
<keyword evidence="2" id="KW-1003">Cell membrane</keyword>
<dbReference type="GO" id="GO:0005886">
    <property type="term" value="C:plasma membrane"/>
    <property type="evidence" value="ECO:0007669"/>
    <property type="project" value="UniProtKB-SubCell"/>
</dbReference>
<evidence type="ECO:0000256" key="1">
    <source>
        <dbReference type="ARBA" id="ARBA00004651"/>
    </source>
</evidence>
<dbReference type="Proteomes" id="UP000215137">
    <property type="component" value="Chromosome"/>
</dbReference>
<keyword evidence="3 6" id="KW-0812">Transmembrane</keyword>
<feature type="transmembrane region" description="Helical" evidence="6">
    <location>
        <begin position="538"/>
        <end position="558"/>
    </location>
</feature>
<feature type="transmembrane region" description="Helical" evidence="6">
    <location>
        <begin position="12"/>
        <end position="30"/>
    </location>
</feature>
<organism evidence="8 9">
    <name type="scientific">Cytobacillus kochii</name>
    <dbReference type="NCBI Taxonomy" id="859143"/>
    <lineage>
        <taxon>Bacteria</taxon>
        <taxon>Bacillati</taxon>
        <taxon>Bacillota</taxon>
        <taxon>Bacilli</taxon>
        <taxon>Bacillales</taxon>
        <taxon>Bacillaceae</taxon>
        <taxon>Cytobacillus</taxon>
    </lineage>
</organism>
<evidence type="ECO:0000256" key="6">
    <source>
        <dbReference type="SAM" id="Phobius"/>
    </source>
</evidence>
<dbReference type="EMBL" id="CP022983">
    <property type="protein sequence ID" value="ASV69697.1"/>
    <property type="molecule type" value="Genomic_DNA"/>
</dbReference>
<protein>
    <submittedName>
        <fullName evidence="8">RND transporter</fullName>
    </submittedName>
</protein>
<keyword evidence="4 6" id="KW-1133">Transmembrane helix</keyword>
<accession>A0A248TNC3</accession>
<feature type="transmembrane region" description="Helical" evidence="6">
    <location>
        <begin position="513"/>
        <end position="531"/>
    </location>
</feature>
<sequence length="688" mass="76164">MIEFIIRYKKSVTMIFFLLSVLSAIGFLFVNVNYNMKDYIPAEAESTVALEVMEEEFTSGIPNTSVMVENVTIQEALVIKEKLNKVQGVTDVMWLDDAIDIRTPIETGDQGTIENYYKNNHALYSVTIESGKEVEATEDIYQIIGEKGSLIGEAANTATQQKMTGQETLLAAGILIPIIIIILVLSTNSWVEPLFFLTAIGVSVIINLGSNVFIGEVSFVTQSVAPILQLAVSLDYAIFLLHSFQDYRKQGHEPNEAMKLAMKESFSVIASSASTTLFGFIALLFMDFEIGSDLGLNLVKGIILSFISVMVFLPALTLLFHHWIEKTQHKSLIPNFKGIGKKTLKLRFPVLIFVLLLVIPSFLAQKETSFTYGMGDQPDSTRLGQDIQKVEEIFGESTAVVLLVPNNEIGKEKEMIASIEEVDHVSNVIGYTNMVGSTIPQEYLEEEAKEQFLSNNYSRIIINTDAGTEGDIPFQLVEEIREIGTKYFGNQALTLGESVALYDMKSTVTEDNSLVNTLTVIAVGFVLLVTFKSLSLPIILLLTIQSSVWINLAIPYFTDTSLVFIGYLIVSTVQLAATVDYAILLTETYKHNRGKLSPKQAMRKTIDEKLFSIIVSASILSSVGFILWLTSSNPIVGSIGLLLGRGALLAFLLVILFLPALLLLCDKLIQKTSLQMDFSNKEEKHEDH</sequence>
<dbReference type="OrthoDB" id="9782006at2"/>
<evidence type="ECO:0000313" key="9">
    <source>
        <dbReference type="Proteomes" id="UP000215137"/>
    </source>
</evidence>
<feature type="transmembrane region" description="Helical" evidence="6">
    <location>
        <begin position="610"/>
        <end position="630"/>
    </location>
</feature>
<dbReference type="KEGG" id="bko:CKF48_21745"/>
<feature type="transmembrane region" description="Helical" evidence="6">
    <location>
        <begin position="344"/>
        <end position="364"/>
    </location>
</feature>
<evidence type="ECO:0000256" key="2">
    <source>
        <dbReference type="ARBA" id="ARBA00022475"/>
    </source>
</evidence>
<feature type="transmembrane region" description="Helical" evidence="6">
    <location>
        <begin position="194"/>
        <end position="214"/>
    </location>
</feature>
<dbReference type="InterPro" id="IPR050545">
    <property type="entry name" value="Mycobact_MmpL"/>
</dbReference>
<dbReference type="Pfam" id="PF03176">
    <property type="entry name" value="MMPL"/>
    <property type="match status" value="2"/>
</dbReference>
<dbReference type="InterPro" id="IPR004869">
    <property type="entry name" value="MMPL_dom"/>
</dbReference>
<dbReference type="PANTHER" id="PTHR33406">
    <property type="entry name" value="MEMBRANE PROTEIN MJ1562-RELATED"/>
    <property type="match status" value="1"/>
</dbReference>
<dbReference type="Gene3D" id="1.20.1640.10">
    <property type="entry name" value="Multidrug efflux transporter AcrB transmembrane domain"/>
    <property type="match status" value="2"/>
</dbReference>
<feature type="transmembrane region" description="Helical" evidence="6">
    <location>
        <begin position="642"/>
        <end position="665"/>
    </location>
</feature>
<feature type="transmembrane region" description="Helical" evidence="6">
    <location>
        <begin position="265"/>
        <end position="286"/>
    </location>
</feature>
<keyword evidence="9" id="KW-1185">Reference proteome</keyword>
<evidence type="ECO:0000256" key="4">
    <source>
        <dbReference type="ARBA" id="ARBA00022989"/>
    </source>
</evidence>
<dbReference type="PANTHER" id="PTHR33406:SF13">
    <property type="entry name" value="MEMBRANE PROTEIN YDFJ"/>
    <property type="match status" value="1"/>
</dbReference>
<evidence type="ECO:0000256" key="5">
    <source>
        <dbReference type="ARBA" id="ARBA00023136"/>
    </source>
</evidence>
<comment type="subcellular location">
    <subcellularLocation>
        <location evidence="1">Cell membrane</location>
        <topology evidence="1">Multi-pass membrane protein</topology>
    </subcellularLocation>
</comment>
<feature type="transmembrane region" description="Helical" evidence="6">
    <location>
        <begin position="226"/>
        <end position="244"/>
    </location>
</feature>
<dbReference type="AlphaFoldDB" id="A0A248TNC3"/>
<dbReference type="PROSITE" id="PS50156">
    <property type="entry name" value="SSD"/>
    <property type="match status" value="1"/>
</dbReference>
<proteinExistence type="predicted"/>
<evidence type="ECO:0000313" key="8">
    <source>
        <dbReference type="EMBL" id="ASV69697.1"/>
    </source>
</evidence>
<gene>
    <name evidence="8" type="ORF">CKF48_21745</name>
</gene>
<feature type="domain" description="SSD" evidence="7">
    <location>
        <begin position="196"/>
        <end position="319"/>
    </location>
</feature>